<protein>
    <submittedName>
        <fullName evidence="1">SFRICE_014478</fullName>
    </submittedName>
</protein>
<reference evidence="1" key="1">
    <citation type="submission" date="2016-07" db="EMBL/GenBank/DDBJ databases">
        <authorList>
            <person name="Bretaudeau A."/>
        </authorList>
    </citation>
    <scope>NUCLEOTIDE SEQUENCE</scope>
    <source>
        <strain evidence="1">Rice</strain>
        <tissue evidence="1">Whole body</tissue>
    </source>
</reference>
<organism evidence="1">
    <name type="scientific">Spodoptera frugiperda</name>
    <name type="common">Fall armyworm</name>
    <dbReference type="NCBI Taxonomy" id="7108"/>
    <lineage>
        <taxon>Eukaryota</taxon>
        <taxon>Metazoa</taxon>
        <taxon>Ecdysozoa</taxon>
        <taxon>Arthropoda</taxon>
        <taxon>Hexapoda</taxon>
        <taxon>Insecta</taxon>
        <taxon>Pterygota</taxon>
        <taxon>Neoptera</taxon>
        <taxon>Endopterygota</taxon>
        <taxon>Lepidoptera</taxon>
        <taxon>Glossata</taxon>
        <taxon>Ditrysia</taxon>
        <taxon>Noctuoidea</taxon>
        <taxon>Noctuidae</taxon>
        <taxon>Amphipyrinae</taxon>
        <taxon>Spodoptera</taxon>
    </lineage>
</organism>
<evidence type="ECO:0000313" key="1">
    <source>
        <dbReference type="EMBL" id="SOQ48555.1"/>
    </source>
</evidence>
<gene>
    <name evidence="1" type="ORF">SFRICE_014478</name>
</gene>
<accession>A0A2H1W629</accession>
<proteinExistence type="predicted"/>
<sequence>MTSLALDECLLNLAKSTSYVDAAARPSGATSARLQGKNHPMISPALGEARGCVRLLLTKNNAVLYACFEVVRKSYDACYYKR</sequence>
<name>A0A2H1W629_SPOFR</name>
<dbReference type="EMBL" id="ODYU01006585">
    <property type="protein sequence ID" value="SOQ48555.1"/>
    <property type="molecule type" value="Genomic_DNA"/>
</dbReference>
<dbReference type="AlphaFoldDB" id="A0A2H1W629"/>